<dbReference type="AlphaFoldDB" id="I1F2D9"/>
<reference evidence="2" key="1">
    <citation type="submission" date="2017-05" db="UniProtKB">
        <authorList>
            <consortium name="EnsemblMetazoa"/>
        </authorList>
    </citation>
    <scope>IDENTIFICATION</scope>
</reference>
<protein>
    <submittedName>
        <fullName evidence="2">Uncharacterized protein</fullName>
    </submittedName>
</protein>
<name>I1F2D9_AMPQE</name>
<evidence type="ECO:0000256" key="1">
    <source>
        <dbReference type="SAM" id="Phobius"/>
    </source>
</evidence>
<sequence length="38" mass="4532">HLFSFSFWLAMFPWSGLWCFFLSSLLTLFSLPVTVKFK</sequence>
<evidence type="ECO:0000313" key="2">
    <source>
        <dbReference type="EnsemblMetazoa" id="Aqu2.1.26361_001"/>
    </source>
</evidence>
<dbReference type="EnsemblMetazoa" id="Aqu2.1.26361_001">
    <property type="protein sequence ID" value="Aqu2.1.26361_001"/>
    <property type="gene ID" value="Aqu2.1.26361"/>
</dbReference>
<proteinExistence type="predicted"/>
<organism evidence="2">
    <name type="scientific">Amphimedon queenslandica</name>
    <name type="common">Sponge</name>
    <dbReference type="NCBI Taxonomy" id="400682"/>
    <lineage>
        <taxon>Eukaryota</taxon>
        <taxon>Metazoa</taxon>
        <taxon>Porifera</taxon>
        <taxon>Demospongiae</taxon>
        <taxon>Heteroscleromorpha</taxon>
        <taxon>Haplosclerida</taxon>
        <taxon>Niphatidae</taxon>
        <taxon>Amphimedon</taxon>
    </lineage>
</organism>
<feature type="transmembrane region" description="Helical" evidence="1">
    <location>
        <begin position="12"/>
        <end position="35"/>
    </location>
</feature>
<dbReference type="HOGENOM" id="CLU_3338002_0_0_1"/>
<keyword evidence="1" id="KW-1133">Transmembrane helix</keyword>
<dbReference type="EnsemblMetazoa" id="Aqu2.1.17864_001">
    <property type="protein sequence ID" value="Aqu2.1.17864_001"/>
    <property type="gene ID" value="Aqu2.1.17864"/>
</dbReference>
<keyword evidence="1" id="KW-0812">Transmembrane</keyword>
<keyword evidence="1" id="KW-0472">Membrane</keyword>
<accession>I1F2D9</accession>